<comment type="caution">
    <text evidence="5">The sequence shown here is derived from an EMBL/GenBank/DDBJ whole genome shotgun (WGS) entry which is preliminary data.</text>
</comment>
<dbReference type="SUPFAM" id="SSF55785">
    <property type="entry name" value="PYP-like sensor domain (PAS domain)"/>
    <property type="match status" value="1"/>
</dbReference>
<dbReference type="SMART" id="SM00267">
    <property type="entry name" value="GGDEF"/>
    <property type="match status" value="1"/>
</dbReference>
<dbReference type="EMBL" id="JACHBU010000005">
    <property type="protein sequence ID" value="MBB6509487.1"/>
    <property type="molecule type" value="Genomic_DNA"/>
</dbReference>
<gene>
    <name evidence="5" type="ORF">F4695_002855</name>
</gene>
<dbReference type="Pfam" id="PF03707">
    <property type="entry name" value="MHYT"/>
    <property type="match status" value="1"/>
</dbReference>
<dbReference type="PROSITE" id="PS50924">
    <property type="entry name" value="MHYT"/>
    <property type="match status" value="1"/>
</dbReference>
<feature type="domain" description="MHYT" evidence="4">
    <location>
        <begin position="12"/>
        <end position="198"/>
    </location>
</feature>
<dbReference type="Pfam" id="PF00563">
    <property type="entry name" value="EAL"/>
    <property type="match status" value="1"/>
</dbReference>
<evidence type="ECO:0000313" key="5">
    <source>
        <dbReference type="EMBL" id="MBB6509487.1"/>
    </source>
</evidence>
<keyword evidence="1" id="KW-0812">Transmembrane</keyword>
<evidence type="ECO:0000259" key="3">
    <source>
        <dbReference type="PROSITE" id="PS50887"/>
    </source>
</evidence>
<feature type="domain" description="EAL" evidence="2">
    <location>
        <begin position="527"/>
        <end position="777"/>
    </location>
</feature>
<keyword evidence="1" id="KW-1133">Transmembrane helix</keyword>
<accession>A0A7X0JMJ9</accession>
<dbReference type="InterPro" id="IPR035919">
    <property type="entry name" value="EAL_sf"/>
</dbReference>
<feature type="transmembrane region" description="Helical" evidence="1">
    <location>
        <begin position="173"/>
        <end position="194"/>
    </location>
</feature>
<feature type="transmembrane region" description="Helical" evidence="1">
    <location>
        <begin position="48"/>
        <end position="71"/>
    </location>
</feature>
<dbReference type="AlphaFoldDB" id="A0A7X0JMJ9"/>
<evidence type="ECO:0000256" key="1">
    <source>
        <dbReference type="PROSITE-ProRule" id="PRU00244"/>
    </source>
</evidence>
<keyword evidence="6" id="KW-1185">Reference proteome</keyword>
<reference evidence="5 6" key="1">
    <citation type="submission" date="2020-08" db="EMBL/GenBank/DDBJ databases">
        <title>The Agave Microbiome: Exploring the role of microbial communities in plant adaptations to desert environments.</title>
        <authorList>
            <person name="Partida-Martinez L.P."/>
        </authorList>
    </citation>
    <scope>NUCLEOTIDE SEQUENCE [LARGE SCALE GENOMIC DNA]</scope>
    <source>
        <strain evidence="5 6">AS3.12</strain>
    </source>
</reference>
<dbReference type="Gene3D" id="3.20.20.450">
    <property type="entry name" value="EAL domain"/>
    <property type="match status" value="1"/>
</dbReference>
<feature type="domain" description="GGDEF" evidence="3">
    <location>
        <begin position="385"/>
        <end position="518"/>
    </location>
</feature>
<dbReference type="InterPro" id="IPR001633">
    <property type="entry name" value="EAL_dom"/>
</dbReference>
<evidence type="ECO:0000259" key="4">
    <source>
        <dbReference type="PROSITE" id="PS50924"/>
    </source>
</evidence>
<name>A0A7X0JMJ9_9HYPH</name>
<protein>
    <submittedName>
        <fullName evidence="5">Diguanylate cyclase (GGDEF)-like protein</fullName>
    </submittedName>
</protein>
<evidence type="ECO:0000313" key="6">
    <source>
        <dbReference type="Proteomes" id="UP000585437"/>
    </source>
</evidence>
<dbReference type="NCBIfam" id="TIGR00254">
    <property type="entry name" value="GGDEF"/>
    <property type="match status" value="1"/>
</dbReference>
<feature type="transmembrane region" description="Helical" evidence="1">
    <location>
        <begin position="145"/>
        <end position="166"/>
    </location>
</feature>
<dbReference type="GO" id="GO:0016020">
    <property type="term" value="C:membrane"/>
    <property type="evidence" value="ECO:0007669"/>
    <property type="project" value="UniProtKB-UniRule"/>
</dbReference>
<feature type="transmembrane region" description="Helical" evidence="1">
    <location>
        <begin position="214"/>
        <end position="237"/>
    </location>
</feature>
<dbReference type="SUPFAM" id="SSF141868">
    <property type="entry name" value="EAL domain-like"/>
    <property type="match status" value="1"/>
</dbReference>
<dbReference type="Proteomes" id="UP000585437">
    <property type="component" value="Unassembled WGS sequence"/>
</dbReference>
<dbReference type="InterPro" id="IPR005330">
    <property type="entry name" value="MHYT_dom"/>
</dbReference>
<dbReference type="InterPro" id="IPR035965">
    <property type="entry name" value="PAS-like_dom_sf"/>
</dbReference>
<feature type="transmembrane region" description="Helical" evidence="1">
    <location>
        <begin position="83"/>
        <end position="100"/>
    </location>
</feature>
<dbReference type="InterPro" id="IPR000160">
    <property type="entry name" value="GGDEF_dom"/>
</dbReference>
<proteinExistence type="predicted"/>
<dbReference type="PROSITE" id="PS50883">
    <property type="entry name" value="EAL"/>
    <property type="match status" value="1"/>
</dbReference>
<dbReference type="SUPFAM" id="SSF55073">
    <property type="entry name" value="Nucleotide cyclase"/>
    <property type="match status" value="1"/>
</dbReference>
<dbReference type="CDD" id="cd01949">
    <property type="entry name" value="GGDEF"/>
    <property type="match status" value="1"/>
</dbReference>
<dbReference type="Pfam" id="PF00990">
    <property type="entry name" value="GGDEF"/>
    <property type="match status" value="1"/>
</dbReference>
<evidence type="ECO:0000259" key="2">
    <source>
        <dbReference type="PROSITE" id="PS50883"/>
    </source>
</evidence>
<keyword evidence="1" id="KW-0472">Membrane</keyword>
<organism evidence="5 6">
    <name type="scientific">Rhizobium soli</name>
    <dbReference type="NCBI Taxonomy" id="424798"/>
    <lineage>
        <taxon>Bacteria</taxon>
        <taxon>Pseudomonadati</taxon>
        <taxon>Pseudomonadota</taxon>
        <taxon>Alphaproteobacteria</taxon>
        <taxon>Hyphomicrobiales</taxon>
        <taxon>Rhizobiaceae</taxon>
        <taxon>Rhizobium/Agrobacterium group</taxon>
        <taxon>Rhizobium</taxon>
    </lineage>
</organism>
<dbReference type="InterPro" id="IPR043128">
    <property type="entry name" value="Rev_trsase/Diguanyl_cyclase"/>
</dbReference>
<dbReference type="PANTHER" id="PTHR44757">
    <property type="entry name" value="DIGUANYLATE CYCLASE DGCP"/>
    <property type="match status" value="1"/>
</dbReference>
<dbReference type="Gene3D" id="3.30.450.20">
    <property type="entry name" value="PAS domain"/>
    <property type="match status" value="1"/>
</dbReference>
<dbReference type="RefSeq" id="WP_184655038.1">
    <property type="nucleotide sequence ID" value="NZ_JACHBU010000005.1"/>
</dbReference>
<feature type="transmembrane region" description="Helical" evidence="1">
    <location>
        <begin position="112"/>
        <end position="133"/>
    </location>
</feature>
<dbReference type="Gene3D" id="3.30.70.270">
    <property type="match status" value="1"/>
</dbReference>
<feature type="transmembrane region" description="Helical" evidence="1">
    <location>
        <begin position="16"/>
        <end position="36"/>
    </location>
</feature>
<dbReference type="SMART" id="SM00052">
    <property type="entry name" value="EAL"/>
    <property type="match status" value="1"/>
</dbReference>
<dbReference type="PANTHER" id="PTHR44757:SF2">
    <property type="entry name" value="BIOFILM ARCHITECTURE MAINTENANCE PROTEIN MBAA"/>
    <property type="match status" value="1"/>
</dbReference>
<dbReference type="InterPro" id="IPR029787">
    <property type="entry name" value="Nucleotide_cyclase"/>
</dbReference>
<sequence length="785" mass="85514">MFRVLECVVVQHDRSTVLLAAGICVVGMLAFFLIHRRAIECNERRRRIWLLVASATGGLSIWSTHFVAMLAYQGTIAIEFERVLTLVSALTAVAGFWLALQIADRSKTVSSLAAGMVATVTVAAMHLIGTEAIRAAATTRYEMTPILIGSVVSFSLFTAAFASTTLRRSTLRLICAVAASVAAICILHFTAMSATELIPDPTLPEASLDGGGRIWLIGAVSIVMSVIVLTTVAASFIDRYLTDLRGFANATLEGLAVVRDGRVIETNARFAELLLLRDRDILGRDPDDLLAAADGLPLTAQRNSAVAATPKVTDREVFLEVAVHTIEYRGRSCQVLAVRDLTEKRIAERRIEHMARHDALTDLPNRTLFNDRLDGALRTAALSGDVLAVLALDLDRFKAVNDVFGHAEGDRVLIRVADILRRCVGPADTPSRIGGDEFIILQTGVEQPAGANLLAERILETFRTEMNVALDPTAVGVSIGCAVYPDDGETPDDLRNAADMALYNAKFSGRGTAAFYSAAMDAELRERREIESELRYAVLRSQLSMVFQPLFDATSGLCSGYEALMRWKHPQWGNVSPSVFIPVAEETGIIVPIGEWAMREACRVASTWDDGLAVAVNVSAIQFRFPNLVDMIASALDESGLEPHRLELEITETSLLKDRNTTLATLLRLKALGVHVVMDDFGTGYSSLSNLHSFPFDKIKIDRSFISEMEESDSARAIVKAIIGLGKSLDLPVVAEGIETFGQHRMVVEDGCEQLQGFLLGKPKSEGEVEILSGIRNLPTYRRRG</sequence>
<dbReference type="CDD" id="cd01948">
    <property type="entry name" value="EAL"/>
    <property type="match status" value="1"/>
</dbReference>
<dbReference type="PROSITE" id="PS50887">
    <property type="entry name" value="GGDEF"/>
    <property type="match status" value="1"/>
</dbReference>
<dbReference type="InterPro" id="IPR052155">
    <property type="entry name" value="Biofilm_reg_signaling"/>
</dbReference>